<protein>
    <submittedName>
        <fullName evidence="3">Uncharacterized protein</fullName>
    </submittedName>
</protein>
<feature type="compositionally biased region" description="Low complexity" evidence="1">
    <location>
        <begin position="339"/>
        <end position="371"/>
    </location>
</feature>
<keyword evidence="2" id="KW-1133">Transmembrane helix</keyword>
<name>A0ABP1R699_9HEXA</name>
<feature type="region of interest" description="Disordered" evidence="1">
    <location>
        <begin position="309"/>
        <end position="377"/>
    </location>
</feature>
<keyword evidence="2" id="KW-0472">Membrane</keyword>
<organism evidence="3 4">
    <name type="scientific">Orchesella dallaii</name>
    <dbReference type="NCBI Taxonomy" id="48710"/>
    <lineage>
        <taxon>Eukaryota</taxon>
        <taxon>Metazoa</taxon>
        <taxon>Ecdysozoa</taxon>
        <taxon>Arthropoda</taxon>
        <taxon>Hexapoda</taxon>
        <taxon>Collembola</taxon>
        <taxon>Entomobryomorpha</taxon>
        <taxon>Entomobryoidea</taxon>
        <taxon>Orchesellidae</taxon>
        <taxon>Orchesellinae</taxon>
        <taxon>Orchesella</taxon>
    </lineage>
</organism>
<sequence length="449" mass="49963">MPLFIHNENEVVNEDDGPIPANSPSTGSIGSRDARVVACGNRVLEIIERHKNEVQSRMADREEAFKRMIENSKKASQQEARPTGERQQGFNDSSRRPSEMTIPHDNEHGIYNDAPELPPDRLESTETFRHSEASRRPCANLSFAESDEYMELPGTKHNATAPSPSKHSSYKEIHGNRKIYSKPNIGNSSRSSSRNANNICSKASVKFAEYENAVRNLPITEDPCGNKFSRASMAYDAWAAQDKGFAYPRDSQNNVPSPSHHSVRRPTTYTSSRNSILSSHHDIANNNYSISNLSRQEMARNIVRSDVDTSDINHNLGPSNTSQESLRSRAFRGNPSNYSHSTLTAGSAGSSLSAMSALRRRTSTSSSQNSSVETIQSTRRAVPTAANRIQIAARNVTDYVREYIWRIIAIIITVLLLFGLMFLSLDAWKNSSTVSSDSNMKKIYYGPIM</sequence>
<feature type="compositionally biased region" description="Basic and acidic residues" evidence="1">
    <location>
        <begin position="118"/>
        <end position="135"/>
    </location>
</feature>
<feature type="region of interest" description="Disordered" evidence="1">
    <location>
        <begin position="12"/>
        <end position="31"/>
    </location>
</feature>
<feature type="compositionally biased region" description="Basic and acidic residues" evidence="1">
    <location>
        <begin position="93"/>
        <end position="110"/>
    </location>
</feature>
<evidence type="ECO:0000256" key="2">
    <source>
        <dbReference type="SAM" id="Phobius"/>
    </source>
</evidence>
<gene>
    <name evidence="3" type="ORF">ODALV1_LOCUS18308</name>
</gene>
<keyword evidence="4" id="KW-1185">Reference proteome</keyword>
<feature type="compositionally biased region" description="Polar residues" evidence="1">
    <location>
        <begin position="74"/>
        <end position="92"/>
    </location>
</feature>
<evidence type="ECO:0000313" key="4">
    <source>
        <dbReference type="Proteomes" id="UP001642540"/>
    </source>
</evidence>
<feature type="compositionally biased region" description="Polar residues" evidence="1">
    <location>
        <begin position="250"/>
        <end position="267"/>
    </location>
</feature>
<feature type="transmembrane region" description="Helical" evidence="2">
    <location>
        <begin position="403"/>
        <end position="423"/>
    </location>
</feature>
<feature type="region of interest" description="Disordered" evidence="1">
    <location>
        <begin position="153"/>
        <end position="196"/>
    </location>
</feature>
<feature type="compositionally biased region" description="Low complexity" evidence="1">
    <location>
        <begin position="184"/>
        <end position="196"/>
    </location>
</feature>
<feature type="region of interest" description="Disordered" evidence="1">
    <location>
        <begin position="248"/>
        <end position="267"/>
    </location>
</feature>
<feature type="compositionally biased region" description="Polar residues" evidence="1">
    <location>
        <begin position="310"/>
        <end position="325"/>
    </location>
</feature>
<dbReference type="EMBL" id="CAXLJM020000057">
    <property type="protein sequence ID" value="CAL8118880.1"/>
    <property type="molecule type" value="Genomic_DNA"/>
</dbReference>
<evidence type="ECO:0000256" key="1">
    <source>
        <dbReference type="SAM" id="MobiDB-lite"/>
    </source>
</evidence>
<reference evidence="3 4" key="1">
    <citation type="submission" date="2024-08" db="EMBL/GenBank/DDBJ databases">
        <authorList>
            <person name="Cucini C."/>
            <person name="Frati F."/>
        </authorList>
    </citation>
    <scope>NUCLEOTIDE SEQUENCE [LARGE SCALE GENOMIC DNA]</scope>
</reference>
<keyword evidence="2" id="KW-0812">Transmembrane</keyword>
<feature type="compositionally biased region" description="Polar residues" evidence="1">
    <location>
        <begin position="157"/>
        <end position="167"/>
    </location>
</feature>
<feature type="region of interest" description="Disordered" evidence="1">
    <location>
        <begin position="71"/>
        <end position="136"/>
    </location>
</feature>
<evidence type="ECO:0000313" key="3">
    <source>
        <dbReference type="EMBL" id="CAL8118880.1"/>
    </source>
</evidence>
<accession>A0ABP1R699</accession>
<comment type="caution">
    <text evidence="3">The sequence shown here is derived from an EMBL/GenBank/DDBJ whole genome shotgun (WGS) entry which is preliminary data.</text>
</comment>
<proteinExistence type="predicted"/>
<dbReference type="Proteomes" id="UP001642540">
    <property type="component" value="Unassembled WGS sequence"/>
</dbReference>